<accession>A0A4R5KQ96</accession>
<sequence>MSDDQCPDCGKPWHRCFCPVRRVSDGLIPPVYDNAPSWHYVHRDIRFTDAELAAEVHRASAEVYRAKVHGLNPDGLIDRFMVLSRFASLPHFDEVQE</sequence>
<reference evidence="1 2" key="1">
    <citation type="submission" date="2019-03" db="EMBL/GenBank/DDBJ databases">
        <title>Whole genome sequence of Arthrobacter sp JH1-1.</title>
        <authorList>
            <person name="Trinh H.N."/>
        </authorList>
    </citation>
    <scope>NUCLEOTIDE SEQUENCE [LARGE SCALE GENOMIC DNA]</scope>
    <source>
        <strain evidence="1 2">JH1-1</strain>
    </source>
</reference>
<evidence type="ECO:0000313" key="2">
    <source>
        <dbReference type="Proteomes" id="UP000295511"/>
    </source>
</evidence>
<comment type="caution">
    <text evidence="1">The sequence shown here is derived from an EMBL/GenBank/DDBJ whole genome shotgun (WGS) entry which is preliminary data.</text>
</comment>
<proteinExistence type="predicted"/>
<name>A0A4R5KQ96_9MICC</name>
<organism evidence="1 2">
    <name type="scientific">Arthrobacter terricola</name>
    <dbReference type="NCBI Taxonomy" id="2547396"/>
    <lineage>
        <taxon>Bacteria</taxon>
        <taxon>Bacillati</taxon>
        <taxon>Actinomycetota</taxon>
        <taxon>Actinomycetes</taxon>
        <taxon>Micrococcales</taxon>
        <taxon>Micrococcaceae</taxon>
        <taxon>Arthrobacter</taxon>
    </lineage>
</organism>
<dbReference type="Proteomes" id="UP000295511">
    <property type="component" value="Unassembled WGS sequence"/>
</dbReference>
<dbReference type="EMBL" id="SMRU01000009">
    <property type="protein sequence ID" value="TDF96870.1"/>
    <property type="molecule type" value="Genomic_DNA"/>
</dbReference>
<dbReference type="AlphaFoldDB" id="A0A4R5KQ96"/>
<dbReference type="RefSeq" id="WP_133203919.1">
    <property type="nucleotide sequence ID" value="NZ_SMRU01000009.1"/>
</dbReference>
<protein>
    <submittedName>
        <fullName evidence="1">Uncharacterized protein</fullName>
    </submittedName>
</protein>
<keyword evidence="2" id="KW-1185">Reference proteome</keyword>
<gene>
    <name evidence="1" type="ORF">E1809_09100</name>
</gene>
<evidence type="ECO:0000313" key="1">
    <source>
        <dbReference type="EMBL" id="TDF96870.1"/>
    </source>
</evidence>